<dbReference type="AlphaFoldDB" id="A0A9Q9DC83"/>
<dbReference type="EMBL" id="CP098808">
    <property type="protein sequence ID" value="USJ25747.1"/>
    <property type="molecule type" value="Genomic_DNA"/>
</dbReference>
<dbReference type="InterPro" id="IPR025202">
    <property type="entry name" value="PLD-like_dom"/>
</dbReference>
<evidence type="ECO:0000256" key="9">
    <source>
        <dbReference type="ARBA" id="ARBA00022963"/>
    </source>
</evidence>
<evidence type="ECO:0000256" key="2">
    <source>
        <dbReference type="ARBA" id="ARBA00003145"/>
    </source>
</evidence>
<dbReference type="GO" id="GO:0016042">
    <property type="term" value="P:lipid catabolic process"/>
    <property type="evidence" value="ECO:0007669"/>
    <property type="project" value="UniProtKB-KW"/>
</dbReference>
<dbReference type="SUPFAM" id="SSF56024">
    <property type="entry name" value="Phospholipase D/nuclease"/>
    <property type="match status" value="2"/>
</dbReference>
<feature type="domain" description="PLD phosphodiesterase" evidence="12">
    <location>
        <begin position="482"/>
        <end position="513"/>
    </location>
</feature>
<dbReference type="CDD" id="cd09172">
    <property type="entry name" value="PLDc_Nuc_like_unchar1_1"/>
    <property type="match status" value="1"/>
</dbReference>
<evidence type="ECO:0000313" key="14">
    <source>
        <dbReference type="Proteomes" id="UP001055460"/>
    </source>
</evidence>
<dbReference type="GO" id="GO:0004630">
    <property type="term" value="F:phospholipase D activity"/>
    <property type="evidence" value="ECO:0007669"/>
    <property type="project" value="UniProtKB-EC"/>
</dbReference>
<dbReference type="Pfam" id="PF13091">
    <property type="entry name" value="PLDc_2"/>
    <property type="match status" value="2"/>
</dbReference>
<keyword evidence="13" id="KW-0614">Plasmid</keyword>
<geneLocation type="plasmid" evidence="13 14">
    <name>pA</name>
</geneLocation>
<evidence type="ECO:0000256" key="1">
    <source>
        <dbReference type="ARBA" id="ARBA00000798"/>
    </source>
</evidence>
<keyword evidence="9" id="KW-0442">Lipid degradation</keyword>
<keyword evidence="10" id="KW-0443">Lipid metabolism</keyword>
<organism evidence="13 14">
    <name type="scientific">Ensifer adhaerens</name>
    <name type="common">Sinorhizobium morelense</name>
    <dbReference type="NCBI Taxonomy" id="106592"/>
    <lineage>
        <taxon>Bacteria</taxon>
        <taxon>Pseudomonadati</taxon>
        <taxon>Pseudomonadota</taxon>
        <taxon>Alphaproteobacteria</taxon>
        <taxon>Hyphomicrobiales</taxon>
        <taxon>Rhizobiaceae</taxon>
        <taxon>Sinorhizobium/Ensifer group</taxon>
        <taxon>Ensifer</taxon>
    </lineage>
</organism>
<dbReference type="PROSITE" id="PS50035">
    <property type="entry name" value="PLD"/>
    <property type="match status" value="1"/>
</dbReference>
<dbReference type="GO" id="GO:0005576">
    <property type="term" value="C:extracellular region"/>
    <property type="evidence" value="ECO:0007669"/>
    <property type="project" value="UniProtKB-SubCell"/>
</dbReference>
<protein>
    <recommendedName>
        <fullName evidence="6">Phospholipase D</fullName>
        <ecNumber evidence="5">3.1.4.4</ecNumber>
    </recommendedName>
    <alternativeName>
        <fullName evidence="11">Choline phosphatase</fullName>
    </alternativeName>
</protein>
<comment type="similarity">
    <text evidence="4">Belongs to the phospholipase D family.</text>
</comment>
<accession>A0A9Q9DC83</accession>
<evidence type="ECO:0000256" key="10">
    <source>
        <dbReference type="ARBA" id="ARBA00023098"/>
    </source>
</evidence>
<dbReference type="Gene3D" id="3.30.870.10">
    <property type="entry name" value="Endonuclease Chain A"/>
    <property type="match status" value="2"/>
</dbReference>
<dbReference type="Proteomes" id="UP001055460">
    <property type="component" value="Plasmid pA"/>
</dbReference>
<dbReference type="GO" id="GO:0006793">
    <property type="term" value="P:phosphorus metabolic process"/>
    <property type="evidence" value="ECO:0007669"/>
    <property type="project" value="UniProtKB-ARBA"/>
</dbReference>
<dbReference type="InterPro" id="IPR051406">
    <property type="entry name" value="PLD_domain"/>
</dbReference>
<evidence type="ECO:0000313" key="13">
    <source>
        <dbReference type="EMBL" id="USJ25747.1"/>
    </source>
</evidence>
<name>A0A9Q9DC83_ENSAD</name>
<dbReference type="PANTHER" id="PTHR43856">
    <property type="entry name" value="CARDIOLIPIN HYDROLASE"/>
    <property type="match status" value="1"/>
</dbReference>
<evidence type="ECO:0000259" key="12">
    <source>
        <dbReference type="PROSITE" id="PS50035"/>
    </source>
</evidence>
<sequence length="614" mass="68943">MHFVSDAVGGYKVFAVSGVNTVSFAIDYRNADTAGLLGFAVERHDPTEGERYYMYGFKVFETVISHPNEDTVVLTYDHPVQSFVWDDFTAKPGRRYDYYFHPLTGMAKNIDRSAPAIRIGIKTEPLFSEETHDVFFNRGVASSQAYRRRFGNKPPDKLETPEKTLEALQWLSRDLDEALLRFIDEAEAGDTLLGCFYEFRYRPVVERLKAAFERGVAVRLVLDAKENAYTDKKGKFHESFPREENKEIVRTVGLPKAAIARWRENNPADIQHNKFMVLLPKDPGRKPQVWTGSTNLSMGGVHGQTNVGHWVRDADLAKAFETYWTLLAGDPGAAKTDNPAASRSKRKAFRKAVSDLAEVPHAPADVSSGVTSIFSPRAGSAVLDMYVRALDEARSYGGVTLAFGINDRFKQAFLDNSAQSGVHPVLFLLLEKRDQPKAKAKKPFIPLTARQNVYQAWGSYLRDPVYQWARETNARALGLNNHVAYVHSKFLLADPLGADPMVVTGSANFSDASTNDNDENMLLIRGDRRAADIYFTEFNRLFNHYYFRSVREATAKKKSDRDKAARVGTSEGAAASLFLDETGEWLKKSKPGKLRAKRVQVFIDMAQPENLPPI</sequence>
<evidence type="ECO:0000256" key="11">
    <source>
        <dbReference type="ARBA" id="ARBA00029594"/>
    </source>
</evidence>
<evidence type="ECO:0000256" key="5">
    <source>
        <dbReference type="ARBA" id="ARBA00012027"/>
    </source>
</evidence>
<comment type="catalytic activity">
    <reaction evidence="1">
        <text>a 1,2-diacyl-sn-glycero-3-phosphocholine + H2O = a 1,2-diacyl-sn-glycero-3-phosphate + choline + H(+)</text>
        <dbReference type="Rhea" id="RHEA:14445"/>
        <dbReference type="ChEBI" id="CHEBI:15354"/>
        <dbReference type="ChEBI" id="CHEBI:15377"/>
        <dbReference type="ChEBI" id="CHEBI:15378"/>
        <dbReference type="ChEBI" id="CHEBI:57643"/>
        <dbReference type="ChEBI" id="CHEBI:58608"/>
        <dbReference type="EC" id="3.1.4.4"/>
    </reaction>
</comment>
<dbReference type="RefSeq" id="WP_250806492.1">
    <property type="nucleotide sequence ID" value="NZ_CP098808.1"/>
</dbReference>
<proteinExistence type="inferred from homology"/>
<evidence type="ECO:0000256" key="7">
    <source>
        <dbReference type="ARBA" id="ARBA00022525"/>
    </source>
</evidence>
<reference evidence="13" key="1">
    <citation type="submission" date="2022-06" db="EMBL/GenBank/DDBJ databases">
        <title>Physiological and biochemical characterization and genomic elucidation of a strain of the genus Ensifer adhaerens M8 that combines arsenic oxidation and chromium reduction.</title>
        <authorList>
            <person name="Li X."/>
            <person name="Yu c."/>
        </authorList>
    </citation>
    <scope>NUCLEOTIDE SEQUENCE</scope>
    <source>
        <strain evidence="13">M8</strain>
        <plasmid evidence="13">pA</plasmid>
    </source>
</reference>
<comment type="function">
    <text evidence="2">Could be a virulence factor.</text>
</comment>
<keyword evidence="8" id="KW-0378">Hydrolase</keyword>
<evidence type="ECO:0000256" key="4">
    <source>
        <dbReference type="ARBA" id="ARBA00008664"/>
    </source>
</evidence>
<dbReference type="EC" id="3.1.4.4" evidence="5"/>
<evidence type="ECO:0000256" key="8">
    <source>
        <dbReference type="ARBA" id="ARBA00022801"/>
    </source>
</evidence>
<dbReference type="InterPro" id="IPR001736">
    <property type="entry name" value="PLipase_D/transphosphatidylase"/>
</dbReference>
<dbReference type="PANTHER" id="PTHR43856:SF1">
    <property type="entry name" value="MITOCHONDRIAL CARDIOLIPIN HYDROLASE"/>
    <property type="match status" value="1"/>
</dbReference>
<keyword evidence="7" id="KW-0964">Secreted</keyword>
<dbReference type="GO" id="GO:0016891">
    <property type="term" value="F:RNA endonuclease activity producing 5'-phosphomonoesters, hydrolytic mechanism"/>
    <property type="evidence" value="ECO:0007669"/>
    <property type="project" value="TreeGrafter"/>
</dbReference>
<evidence type="ECO:0000256" key="6">
    <source>
        <dbReference type="ARBA" id="ARBA00018392"/>
    </source>
</evidence>
<evidence type="ECO:0000256" key="3">
    <source>
        <dbReference type="ARBA" id="ARBA00004613"/>
    </source>
</evidence>
<gene>
    <name evidence="13" type="ORF">NE863_25115</name>
</gene>
<comment type="subcellular location">
    <subcellularLocation>
        <location evidence="3">Secreted</location>
    </subcellularLocation>
</comment>